<reference evidence="3 4" key="1">
    <citation type="journal article" date="2010" name="Stand. Genomic Sci.">
        <title>Complete genome sequence of Segniliparus rotundus type strain (CDC 1076).</title>
        <authorList>
            <person name="Sikorski J."/>
            <person name="Lapidus A."/>
            <person name="Copeland A."/>
            <person name="Misra M."/>
            <person name="Glavina Del Rio T."/>
            <person name="Nolan M."/>
            <person name="Lucas S."/>
            <person name="Chen F."/>
            <person name="Tice H."/>
            <person name="Cheng J.F."/>
            <person name="Jando M."/>
            <person name="Schneider S."/>
            <person name="Bruce D."/>
            <person name="Goodwin L."/>
            <person name="Pitluck S."/>
            <person name="Liolios K."/>
            <person name="Mikhailova N."/>
            <person name="Pati A."/>
            <person name="Ivanova N."/>
            <person name="Mavromatis K."/>
            <person name="Chen A."/>
            <person name="Palaniappan K."/>
            <person name="Chertkov O."/>
            <person name="Land M."/>
            <person name="Hauser L."/>
            <person name="Chang Y.J."/>
            <person name="Jeffries C.D."/>
            <person name="Brettin T."/>
            <person name="Detter J.C."/>
            <person name="Han C."/>
            <person name="Rohde M."/>
            <person name="Goker M."/>
            <person name="Bristow J."/>
            <person name="Eisen J.A."/>
            <person name="Markowitz V."/>
            <person name="Hugenholtz P."/>
            <person name="Kyrpides N.C."/>
            <person name="Klenk H.P."/>
        </authorList>
    </citation>
    <scope>NUCLEOTIDE SEQUENCE [LARGE SCALE GENOMIC DNA]</scope>
    <source>
        <strain evidence="4">ATCC BAA-972 / CDC 1076 / CIP 108378 / DSM 44985 / JCM 13578</strain>
    </source>
</reference>
<dbReference type="HOGENOM" id="CLU_1204110_0_0_11"/>
<feature type="compositionally biased region" description="Pro residues" evidence="1">
    <location>
        <begin position="175"/>
        <end position="191"/>
    </location>
</feature>
<organism evidence="3 4">
    <name type="scientific">Segniliparus rotundus (strain ATCC BAA-972 / CDC 1076 / CIP 108378 / DSM 44985 / JCM 13578)</name>
    <dbReference type="NCBI Taxonomy" id="640132"/>
    <lineage>
        <taxon>Bacteria</taxon>
        <taxon>Bacillati</taxon>
        <taxon>Actinomycetota</taxon>
        <taxon>Actinomycetes</taxon>
        <taxon>Mycobacteriales</taxon>
        <taxon>Segniliparaceae</taxon>
        <taxon>Segniliparus</taxon>
    </lineage>
</organism>
<keyword evidence="2" id="KW-0732">Signal</keyword>
<feature type="compositionally biased region" description="Low complexity" evidence="1">
    <location>
        <begin position="208"/>
        <end position="224"/>
    </location>
</feature>
<feature type="region of interest" description="Disordered" evidence="1">
    <location>
        <begin position="154"/>
        <end position="224"/>
    </location>
</feature>
<gene>
    <name evidence="3" type="ordered locus">Srot_0268</name>
</gene>
<accession>D6ZAZ6</accession>
<protein>
    <submittedName>
        <fullName evidence="3">Uncharacterized protein</fullName>
    </submittedName>
</protein>
<dbReference type="OrthoDB" id="9858231at2"/>
<evidence type="ECO:0000313" key="4">
    <source>
        <dbReference type="Proteomes" id="UP000002247"/>
    </source>
</evidence>
<feature type="compositionally biased region" description="Low complexity" evidence="1">
    <location>
        <begin position="161"/>
        <end position="174"/>
    </location>
</feature>
<feature type="compositionally biased region" description="Low complexity" evidence="1">
    <location>
        <begin position="192"/>
        <end position="202"/>
    </location>
</feature>
<sequence>MRKKLLAAMAAVAGAAALAAAPARADRQSVCETVDGLWSERSEFVQITGRAACELTPETPGSTFLQLQYEYPSDVADDAAGSKQLAAWLKSRIAVYQGQLAGARDGDERQIAVGATYEEQSAGAARTVVFTETAFTKGNRQPVTQKLTQTFTLSAPPPVAGAPDGAAPDSAAPAPGAPVPGAPAPAVPPIAAPASPATTAPAAPAPATPAASAKPPKTSVKPLR</sequence>
<dbReference type="RefSeq" id="WP_013137211.1">
    <property type="nucleotide sequence ID" value="NC_014168.1"/>
</dbReference>
<dbReference type="AlphaFoldDB" id="D6ZAZ6"/>
<keyword evidence="4" id="KW-1185">Reference proteome</keyword>
<feature type="signal peptide" evidence="2">
    <location>
        <begin position="1"/>
        <end position="25"/>
    </location>
</feature>
<evidence type="ECO:0000313" key="3">
    <source>
        <dbReference type="EMBL" id="ADG96755.1"/>
    </source>
</evidence>
<dbReference type="Proteomes" id="UP000002247">
    <property type="component" value="Chromosome"/>
</dbReference>
<name>D6ZAZ6_SEGRD</name>
<proteinExistence type="predicted"/>
<dbReference type="STRING" id="640132.Srot_0268"/>
<evidence type="ECO:0000256" key="2">
    <source>
        <dbReference type="SAM" id="SignalP"/>
    </source>
</evidence>
<feature type="chain" id="PRO_5003091647" evidence="2">
    <location>
        <begin position="26"/>
        <end position="224"/>
    </location>
</feature>
<dbReference type="KEGG" id="srt:Srot_0268"/>
<evidence type="ECO:0000256" key="1">
    <source>
        <dbReference type="SAM" id="MobiDB-lite"/>
    </source>
</evidence>
<dbReference type="EMBL" id="CP001958">
    <property type="protein sequence ID" value="ADG96755.1"/>
    <property type="molecule type" value="Genomic_DNA"/>
</dbReference>